<dbReference type="GO" id="GO:0003964">
    <property type="term" value="F:RNA-directed DNA polymerase activity"/>
    <property type="evidence" value="ECO:0007669"/>
    <property type="project" value="UniProtKB-KW"/>
</dbReference>
<evidence type="ECO:0000256" key="7">
    <source>
        <dbReference type="ARBA" id="ARBA00023118"/>
    </source>
</evidence>
<evidence type="ECO:0000313" key="13">
    <source>
        <dbReference type="Proteomes" id="UP000284250"/>
    </source>
</evidence>
<evidence type="ECO:0000313" key="12">
    <source>
        <dbReference type="EMBL" id="RIY11796.1"/>
    </source>
</evidence>
<name>A0A418R333_9BACT</name>
<dbReference type="InterPro" id="IPR000123">
    <property type="entry name" value="Reverse_transcriptase_msDNA"/>
</dbReference>
<dbReference type="PROSITE" id="PS50878">
    <property type="entry name" value="RT_POL"/>
    <property type="match status" value="1"/>
</dbReference>
<comment type="caution">
    <text evidence="12">The sequence shown here is derived from an EMBL/GenBank/DDBJ whole genome shotgun (WGS) entry which is preliminary data.</text>
</comment>
<keyword evidence="5" id="KW-0460">Magnesium</keyword>
<accession>A0A418R333</accession>
<dbReference type="SUPFAM" id="SSF56672">
    <property type="entry name" value="DNA/RNA polymerases"/>
    <property type="match status" value="1"/>
</dbReference>
<sequence length="432" mass="48499">MPEDLPPDAASATPDQPDAGIGEAAEQAPEVAQHAELLRILSPEYQAGFWAMVNAQKDQQQRPLPLPEIIDTAGLAVPLGEVKDADTLAQVLNAALKLDVVENPLHKPKPLTGKVLNYYAFHKKATRYSTFQIPKRTRGEMRVIKAPDHGLRRIQRLLLLCLTAAFTTCDEAAHGFVPGRSVLTNAQPHAGRRFVLNLDLKDFFTNTHYGRVESVLRIAPFGLQPAVARLVANLCCDQGSLPQGAPTSPLLTNAVCQRLDRRLRQLATRHRATYTRYADDLTFSSQRPAFREQFHSELKEILDAEGYQENALKRRLQLPNTRQEVTGIVVNEQPNVPREYVRQIRAMLHNWETKGYEVASATLRSHYRESKAGARHKGTVPNLERVLAGKIAYLGMVRGIENPEFINFTRVLQELTITQKFRFSLDLVMPKL</sequence>
<dbReference type="EC" id="2.7.7.49" evidence="1"/>
<dbReference type="InterPro" id="IPR043502">
    <property type="entry name" value="DNA/RNA_pol_sf"/>
</dbReference>
<evidence type="ECO:0000256" key="8">
    <source>
        <dbReference type="ARBA" id="ARBA00034120"/>
    </source>
</evidence>
<dbReference type="GO" id="GO:0051607">
    <property type="term" value="P:defense response to virus"/>
    <property type="evidence" value="ECO:0007669"/>
    <property type="project" value="UniProtKB-KW"/>
</dbReference>
<evidence type="ECO:0000256" key="5">
    <source>
        <dbReference type="ARBA" id="ARBA00022842"/>
    </source>
</evidence>
<dbReference type="InterPro" id="IPR051083">
    <property type="entry name" value="GrpII_Intron_Splice-Mob/Def"/>
</dbReference>
<dbReference type="PRINTS" id="PR00866">
    <property type="entry name" value="RNADNAPOLMS"/>
</dbReference>
<keyword evidence="3" id="KW-0548">Nucleotidyltransferase</keyword>
<feature type="domain" description="Reverse transcriptase" evidence="11">
    <location>
        <begin position="125"/>
        <end position="330"/>
    </location>
</feature>
<dbReference type="EMBL" id="QYCN01000007">
    <property type="protein sequence ID" value="RIY11796.1"/>
    <property type="molecule type" value="Genomic_DNA"/>
</dbReference>
<evidence type="ECO:0000259" key="11">
    <source>
        <dbReference type="PROSITE" id="PS50878"/>
    </source>
</evidence>
<dbReference type="GO" id="GO:0003723">
    <property type="term" value="F:RNA binding"/>
    <property type="evidence" value="ECO:0007669"/>
    <property type="project" value="InterPro"/>
</dbReference>
<dbReference type="Pfam" id="PF00078">
    <property type="entry name" value="RVT_1"/>
    <property type="match status" value="1"/>
</dbReference>
<dbReference type="InterPro" id="IPR000477">
    <property type="entry name" value="RT_dom"/>
</dbReference>
<dbReference type="OrthoDB" id="9780724at2"/>
<dbReference type="Proteomes" id="UP000284250">
    <property type="component" value="Unassembled WGS sequence"/>
</dbReference>
<evidence type="ECO:0000256" key="1">
    <source>
        <dbReference type="ARBA" id="ARBA00012493"/>
    </source>
</evidence>
<proteinExistence type="inferred from homology"/>
<feature type="region of interest" description="Disordered" evidence="10">
    <location>
        <begin position="1"/>
        <end position="26"/>
    </location>
</feature>
<protein>
    <recommendedName>
        <fullName evidence="1">RNA-directed DNA polymerase</fullName>
        <ecNumber evidence="1">2.7.7.49</ecNumber>
    </recommendedName>
</protein>
<evidence type="ECO:0000256" key="4">
    <source>
        <dbReference type="ARBA" id="ARBA00022723"/>
    </source>
</evidence>
<keyword evidence="13" id="KW-1185">Reference proteome</keyword>
<keyword evidence="4" id="KW-0479">Metal-binding</keyword>
<dbReference type="GO" id="GO:0046872">
    <property type="term" value="F:metal ion binding"/>
    <property type="evidence" value="ECO:0007669"/>
    <property type="project" value="UniProtKB-KW"/>
</dbReference>
<gene>
    <name evidence="12" type="ORF">D0T11_06455</name>
</gene>
<dbReference type="PANTHER" id="PTHR34047:SF7">
    <property type="entry name" value="RNA-DIRECTED DNA POLYMERASE"/>
    <property type="match status" value="1"/>
</dbReference>
<keyword evidence="7" id="KW-0051">Antiviral defense</keyword>
<keyword evidence="6 12" id="KW-0695">RNA-directed DNA polymerase</keyword>
<evidence type="ECO:0000256" key="6">
    <source>
        <dbReference type="ARBA" id="ARBA00022918"/>
    </source>
</evidence>
<evidence type="ECO:0000256" key="3">
    <source>
        <dbReference type="ARBA" id="ARBA00022695"/>
    </source>
</evidence>
<evidence type="ECO:0000256" key="9">
    <source>
        <dbReference type="ARBA" id="ARBA00048173"/>
    </source>
</evidence>
<keyword evidence="2" id="KW-0808">Transferase</keyword>
<evidence type="ECO:0000256" key="10">
    <source>
        <dbReference type="SAM" id="MobiDB-lite"/>
    </source>
</evidence>
<evidence type="ECO:0000256" key="2">
    <source>
        <dbReference type="ARBA" id="ARBA00022679"/>
    </source>
</evidence>
<reference evidence="12 13" key="1">
    <citation type="submission" date="2019-01" db="EMBL/GenBank/DDBJ databases">
        <title>Hymenobacter humicola sp. nov., isolated from soils in Antarctica.</title>
        <authorList>
            <person name="Sedlacek I."/>
            <person name="Holochova P."/>
            <person name="Kralova S."/>
            <person name="Pantucek R."/>
            <person name="Stankova E."/>
            <person name="Vrbovska V."/>
            <person name="Kristofova L."/>
            <person name="Svec P."/>
            <person name="Busse H.-J."/>
        </authorList>
    </citation>
    <scope>NUCLEOTIDE SEQUENCE [LARGE SCALE GENOMIC DNA]</scope>
    <source>
        <strain evidence="12 13">CCM 8852</strain>
    </source>
</reference>
<dbReference type="CDD" id="cd03487">
    <property type="entry name" value="RT_Bac_retron_II"/>
    <property type="match status" value="1"/>
</dbReference>
<dbReference type="PANTHER" id="PTHR34047">
    <property type="entry name" value="NUCLEAR INTRON MATURASE 1, MITOCHONDRIAL-RELATED"/>
    <property type="match status" value="1"/>
</dbReference>
<dbReference type="RefSeq" id="WP_119654966.1">
    <property type="nucleotide sequence ID" value="NZ_JBHUOI010000019.1"/>
</dbReference>
<organism evidence="12 13">
    <name type="scientific">Hymenobacter rubripertinctus</name>
    <dbReference type="NCBI Taxonomy" id="2029981"/>
    <lineage>
        <taxon>Bacteria</taxon>
        <taxon>Pseudomonadati</taxon>
        <taxon>Bacteroidota</taxon>
        <taxon>Cytophagia</taxon>
        <taxon>Cytophagales</taxon>
        <taxon>Hymenobacteraceae</taxon>
        <taxon>Hymenobacter</taxon>
    </lineage>
</organism>
<comment type="catalytic activity">
    <reaction evidence="9">
        <text>DNA(n) + a 2'-deoxyribonucleoside 5'-triphosphate = DNA(n+1) + diphosphate</text>
        <dbReference type="Rhea" id="RHEA:22508"/>
        <dbReference type="Rhea" id="RHEA-COMP:17339"/>
        <dbReference type="Rhea" id="RHEA-COMP:17340"/>
        <dbReference type="ChEBI" id="CHEBI:33019"/>
        <dbReference type="ChEBI" id="CHEBI:61560"/>
        <dbReference type="ChEBI" id="CHEBI:173112"/>
        <dbReference type="EC" id="2.7.7.49"/>
    </reaction>
</comment>
<comment type="similarity">
    <text evidence="8">Belongs to the bacterial reverse transcriptase family.</text>
</comment>
<dbReference type="AlphaFoldDB" id="A0A418R333"/>